<name>A0A450TX79_9GAMM</name>
<dbReference type="AlphaFoldDB" id="A0A450TX79"/>
<dbReference type="EMBL" id="CAADFA010000638">
    <property type="protein sequence ID" value="VFJ72170.1"/>
    <property type="molecule type" value="Genomic_DNA"/>
</dbReference>
<evidence type="ECO:0000313" key="3">
    <source>
        <dbReference type="EMBL" id="VFK22103.1"/>
    </source>
</evidence>
<accession>A0A450TX79</accession>
<organism evidence="2">
    <name type="scientific">Candidatus Kentrum sp. FM</name>
    <dbReference type="NCBI Taxonomy" id="2126340"/>
    <lineage>
        <taxon>Bacteria</taxon>
        <taxon>Pseudomonadati</taxon>
        <taxon>Pseudomonadota</taxon>
        <taxon>Gammaproteobacteria</taxon>
        <taxon>Candidatus Kentrum</taxon>
    </lineage>
</organism>
<dbReference type="EMBL" id="CAADEZ010000744">
    <property type="protein sequence ID" value="VFJ73878.1"/>
    <property type="molecule type" value="Genomic_DNA"/>
</dbReference>
<evidence type="ECO:0000313" key="1">
    <source>
        <dbReference type="EMBL" id="VFJ72170.1"/>
    </source>
</evidence>
<gene>
    <name evidence="2" type="ORF">BECKFM1743A_GA0114220_107444</name>
    <name evidence="3" type="ORF">BECKFM1743B_GA0114221_108394</name>
    <name evidence="1" type="ORF">BECKFM1743C_GA0114222_106382</name>
</gene>
<sequence>MRADVEIKVSALEILNRHLGMVETERFIALIQRERFDYTAWRKDLFAGVGGKEISKRAMEFLSESELRAK</sequence>
<evidence type="ECO:0000313" key="2">
    <source>
        <dbReference type="EMBL" id="VFJ73878.1"/>
    </source>
</evidence>
<protein>
    <submittedName>
        <fullName evidence="2">Uncharacterized protein</fullName>
    </submittedName>
</protein>
<reference evidence="2" key="1">
    <citation type="submission" date="2019-02" db="EMBL/GenBank/DDBJ databases">
        <authorList>
            <person name="Gruber-Vodicka R. H."/>
            <person name="Seah K. B. B."/>
        </authorList>
    </citation>
    <scope>NUCLEOTIDE SEQUENCE</scope>
    <source>
        <strain evidence="2">BECK_BZ163</strain>
        <strain evidence="3">BECK_BZ164</strain>
        <strain evidence="1">BECK_BZ165</strain>
    </source>
</reference>
<dbReference type="EMBL" id="CAADFL010000839">
    <property type="protein sequence ID" value="VFK22103.1"/>
    <property type="molecule type" value="Genomic_DNA"/>
</dbReference>
<proteinExistence type="predicted"/>